<name>A0A6M0H1R1_9CLOT</name>
<dbReference type="CDD" id="cd16914">
    <property type="entry name" value="EcfT"/>
    <property type="match status" value="1"/>
</dbReference>
<dbReference type="AlphaFoldDB" id="A0A6M0H1R1"/>
<feature type="transmembrane region" description="Helical" evidence="6">
    <location>
        <begin position="223"/>
        <end position="246"/>
    </location>
</feature>
<feature type="transmembrane region" description="Helical" evidence="6">
    <location>
        <begin position="27"/>
        <end position="44"/>
    </location>
</feature>
<dbReference type="EMBL" id="JAAGPU010000005">
    <property type="protein sequence ID" value="NEU04158.1"/>
    <property type="molecule type" value="Genomic_DNA"/>
</dbReference>
<dbReference type="Proteomes" id="UP000481872">
    <property type="component" value="Unassembled WGS sequence"/>
</dbReference>
<sequence>MQKIHPLTSVFLIATYIIVALKLSNPVYLALIFFSVLLLAYIDNSLKSVLNYGKMIIPFAVMIIILNPILVHNGQTILYQGTFNFPVLGPMIITKEAILFGILNGFRIITITIIFGFGNLVIHPDRAFGFFSKIFKKSALLMSMTIRLFPTMMKSYENISEIEKLRGNELSTKDMKKSIKNSGNIVNILFLSSLEDSQDMAESMYSRGYGALKKRSTYFAEIYTAWDFTLIFICISILVYLEFITFKGFNSFNFYPKVDGVIEKTTKVGLILCVMTFIPAFINWGWKNWK</sequence>
<dbReference type="PANTHER" id="PTHR34857">
    <property type="entry name" value="SLL0384 PROTEIN"/>
    <property type="match status" value="1"/>
</dbReference>
<proteinExistence type="predicted"/>
<organism evidence="7 8">
    <name type="scientific">Clostridium senegalense</name>
    <dbReference type="NCBI Taxonomy" id="1465809"/>
    <lineage>
        <taxon>Bacteria</taxon>
        <taxon>Bacillati</taxon>
        <taxon>Bacillota</taxon>
        <taxon>Clostridia</taxon>
        <taxon>Eubacteriales</taxon>
        <taxon>Clostridiaceae</taxon>
        <taxon>Clostridium</taxon>
    </lineage>
</organism>
<dbReference type="InterPro" id="IPR051611">
    <property type="entry name" value="ECF_transporter_component"/>
</dbReference>
<comment type="caution">
    <text evidence="7">The sequence shown here is derived from an EMBL/GenBank/DDBJ whole genome shotgun (WGS) entry which is preliminary data.</text>
</comment>
<dbReference type="InterPro" id="IPR003339">
    <property type="entry name" value="ABC/ECF_trnsptr_transmembrane"/>
</dbReference>
<protein>
    <submittedName>
        <fullName evidence="7">Energy-coupling factor transporter transmembrane protein EcfT</fullName>
    </submittedName>
</protein>
<keyword evidence="2" id="KW-1003">Cell membrane</keyword>
<evidence type="ECO:0000256" key="2">
    <source>
        <dbReference type="ARBA" id="ARBA00022475"/>
    </source>
</evidence>
<feature type="transmembrane region" description="Helical" evidence="6">
    <location>
        <begin position="98"/>
        <end position="122"/>
    </location>
</feature>
<evidence type="ECO:0000256" key="1">
    <source>
        <dbReference type="ARBA" id="ARBA00004141"/>
    </source>
</evidence>
<feature type="transmembrane region" description="Helical" evidence="6">
    <location>
        <begin position="266"/>
        <end position="286"/>
    </location>
</feature>
<evidence type="ECO:0000256" key="6">
    <source>
        <dbReference type="SAM" id="Phobius"/>
    </source>
</evidence>
<comment type="subcellular location">
    <subcellularLocation>
        <location evidence="1">Membrane</location>
        <topology evidence="1">Multi-pass membrane protein</topology>
    </subcellularLocation>
</comment>
<dbReference type="RefSeq" id="WP_199869368.1">
    <property type="nucleotide sequence ID" value="NZ_JAAGPU010000005.1"/>
</dbReference>
<reference evidence="7 8" key="1">
    <citation type="submission" date="2020-02" db="EMBL/GenBank/DDBJ databases">
        <title>Genome assembly of a novel Clostridium senegalense strain.</title>
        <authorList>
            <person name="Gupta T.B."/>
            <person name="Jauregui R."/>
            <person name="Maclean P."/>
            <person name="Nawarathana A."/>
            <person name="Brightwell G."/>
        </authorList>
    </citation>
    <scope>NUCLEOTIDE SEQUENCE [LARGE SCALE GENOMIC DNA]</scope>
    <source>
        <strain evidence="7 8">AGRFS4</strain>
    </source>
</reference>
<dbReference type="Pfam" id="PF02361">
    <property type="entry name" value="CbiQ"/>
    <property type="match status" value="1"/>
</dbReference>
<evidence type="ECO:0000313" key="8">
    <source>
        <dbReference type="Proteomes" id="UP000481872"/>
    </source>
</evidence>
<keyword evidence="8" id="KW-1185">Reference proteome</keyword>
<dbReference type="GO" id="GO:0005886">
    <property type="term" value="C:plasma membrane"/>
    <property type="evidence" value="ECO:0007669"/>
    <property type="project" value="UniProtKB-ARBA"/>
</dbReference>
<gene>
    <name evidence="7" type="ORF">G3M99_04650</name>
</gene>
<keyword evidence="4 6" id="KW-1133">Transmembrane helix</keyword>
<dbReference type="PANTHER" id="PTHR34857:SF2">
    <property type="entry name" value="SLL0384 PROTEIN"/>
    <property type="match status" value="1"/>
</dbReference>
<evidence type="ECO:0000256" key="4">
    <source>
        <dbReference type="ARBA" id="ARBA00022989"/>
    </source>
</evidence>
<evidence type="ECO:0000313" key="7">
    <source>
        <dbReference type="EMBL" id="NEU04158.1"/>
    </source>
</evidence>
<accession>A0A6M0H1R1</accession>
<keyword evidence="3 6" id="KW-0812">Transmembrane</keyword>
<evidence type="ECO:0000256" key="5">
    <source>
        <dbReference type="ARBA" id="ARBA00023136"/>
    </source>
</evidence>
<feature type="transmembrane region" description="Helical" evidence="6">
    <location>
        <begin position="56"/>
        <end position="78"/>
    </location>
</feature>
<keyword evidence="5 6" id="KW-0472">Membrane</keyword>
<evidence type="ECO:0000256" key="3">
    <source>
        <dbReference type="ARBA" id="ARBA00022692"/>
    </source>
</evidence>